<feature type="region of interest" description="Disordered" evidence="1">
    <location>
        <begin position="386"/>
        <end position="406"/>
    </location>
</feature>
<dbReference type="InParanoid" id="A0A286U8Y3"/>
<feature type="domain" description="F-box" evidence="2">
    <location>
        <begin position="3"/>
        <end position="49"/>
    </location>
</feature>
<dbReference type="PROSITE" id="PS50181">
    <property type="entry name" value="FBOX"/>
    <property type="match status" value="1"/>
</dbReference>
<dbReference type="SUPFAM" id="SSF81383">
    <property type="entry name" value="F-box domain"/>
    <property type="match status" value="1"/>
</dbReference>
<evidence type="ECO:0000313" key="3">
    <source>
        <dbReference type="EMBL" id="PAV16048.1"/>
    </source>
</evidence>
<sequence length="538" mass="59794">MSRELISKLPEDLIIQIAAYSSIADVFALKQTCRSLNRMTDSDYLWHQILPRAELPLDLSPFNDFRKFTATELRDSALRALKLRKNWANKYPQVRNWSIAKPPSYEGTFDDLKLLNNASILLGVRRDRHSQRPSMIVSAFTLLDVSNPRLVVQICIPVIMKDFDACVEDEGTTLILAASATKMGSECLEVYAIQIPVSASTICTGSYGTTYSFRLNEGDFFHKVSLHGDFLASSIPTHIDSEGRHVPQVLIANWKTRQQITVVPQFDKPIETVNIKVLQPDVAIIVASESSVRVILAPLSVITHGSVNEQPYTSRSKQQSLPQFPYAEAPIMDFYDISISSNTGFGPYVPPTSLSLIVFPTLSRLDVRQSKKALYIRFAIHSTMSTPPNSVPATPSPVSPSSSCSSSSKLSDYDFDALLAKNRSHSPSSILMSSIHSDLSTPFDLPVGSYPEHTEIGTTGRRAVWVEQSLKSDYVQILRFDYDHVNDRQRPPSVSVLLPPEPQLPFKPSSVRSLAFDEATGRLCAGLYNGSVYILDYV</sequence>
<accession>A0A286U8Y3</accession>
<evidence type="ECO:0000259" key="2">
    <source>
        <dbReference type="PROSITE" id="PS50181"/>
    </source>
</evidence>
<proteinExistence type="predicted"/>
<comment type="caution">
    <text evidence="3">The sequence shown here is derived from an EMBL/GenBank/DDBJ whole genome shotgun (WGS) entry which is preliminary data.</text>
</comment>
<organism evidence="3 4">
    <name type="scientific">Pyrrhoderma noxium</name>
    <dbReference type="NCBI Taxonomy" id="2282107"/>
    <lineage>
        <taxon>Eukaryota</taxon>
        <taxon>Fungi</taxon>
        <taxon>Dikarya</taxon>
        <taxon>Basidiomycota</taxon>
        <taxon>Agaricomycotina</taxon>
        <taxon>Agaricomycetes</taxon>
        <taxon>Hymenochaetales</taxon>
        <taxon>Hymenochaetaceae</taxon>
        <taxon>Pyrrhoderma</taxon>
    </lineage>
</organism>
<keyword evidence="4" id="KW-1185">Reference proteome</keyword>
<dbReference type="AlphaFoldDB" id="A0A286U8Y3"/>
<evidence type="ECO:0000256" key="1">
    <source>
        <dbReference type="SAM" id="MobiDB-lite"/>
    </source>
</evidence>
<dbReference type="OrthoDB" id="424465at2759"/>
<reference evidence="3 4" key="1">
    <citation type="journal article" date="2017" name="Mol. Ecol.">
        <title>Comparative and population genomic landscape of Phellinus noxius: A hypervariable fungus causing root rot in trees.</title>
        <authorList>
            <person name="Chung C.L."/>
            <person name="Lee T.J."/>
            <person name="Akiba M."/>
            <person name="Lee H.H."/>
            <person name="Kuo T.H."/>
            <person name="Liu D."/>
            <person name="Ke H.M."/>
            <person name="Yokoi T."/>
            <person name="Roa M.B."/>
            <person name="Lu M.J."/>
            <person name="Chang Y.Y."/>
            <person name="Ann P.J."/>
            <person name="Tsai J.N."/>
            <person name="Chen C.Y."/>
            <person name="Tzean S.S."/>
            <person name="Ota Y."/>
            <person name="Hattori T."/>
            <person name="Sahashi N."/>
            <person name="Liou R.F."/>
            <person name="Kikuchi T."/>
            <person name="Tsai I.J."/>
        </authorList>
    </citation>
    <scope>NUCLEOTIDE SEQUENCE [LARGE SCALE GENOMIC DNA]</scope>
    <source>
        <strain evidence="3 4">FFPRI411160</strain>
    </source>
</reference>
<dbReference type="Proteomes" id="UP000217199">
    <property type="component" value="Unassembled WGS sequence"/>
</dbReference>
<evidence type="ECO:0000313" key="4">
    <source>
        <dbReference type="Proteomes" id="UP000217199"/>
    </source>
</evidence>
<dbReference type="InterPro" id="IPR001810">
    <property type="entry name" value="F-box_dom"/>
</dbReference>
<dbReference type="EMBL" id="NBII01000008">
    <property type="protein sequence ID" value="PAV16048.1"/>
    <property type="molecule type" value="Genomic_DNA"/>
</dbReference>
<dbReference type="Gene3D" id="1.20.1280.50">
    <property type="match status" value="1"/>
</dbReference>
<dbReference type="InterPro" id="IPR036047">
    <property type="entry name" value="F-box-like_dom_sf"/>
</dbReference>
<gene>
    <name evidence="3" type="ORF">PNOK_0766800</name>
</gene>
<protein>
    <recommendedName>
        <fullName evidence="2">F-box domain-containing protein</fullName>
    </recommendedName>
</protein>
<dbReference type="Pfam" id="PF12937">
    <property type="entry name" value="F-box-like"/>
    <property type="match status" value="1"/>
</dbReference>
<name>A0A286U8Y3_9AGAM</name>
<dbReference type="STRING" id="2282107.A0A286U8Y3"/>
<dbReference type="SMART" id="SM00256">
    <property type="entry name" value="FBOX"/>
    <property type="match status" value="1"/>
</dbReference>